<sequence length="73" mass="8223">MPEFMERIPANGRSAVSVWGVVTAESLGPLLRIENRFNVDSYCALLDDVLLPYPVRGPFPEDDFILQHNSPIH</sequence>
<dbReference type="OrthoDB" id="6763402at2759"/>
<accession>A0A9J6GQU5</accession>
<evidence type="ECO:0000313" key="2">
    <source>
        <dbReference type="Proteomes" id="UP000821853"/>
    </source>
</evidence>
<dbReference type="Gene3D" id="3.30.420.10">
    <property type="entry name" value="Ribonuclease H-like superfamily/Ribonuclease H"/>
    <property type="match status" value="1"/>
</dbReference>
<organism evidence="1 2">
    <name type="scientific">Haemaphysalis longicornis</name>
    <name type="common">Bush tick</name>
    <dbReference type="NCBI Taxonomy" id="44386"/>
    <lineage>
        <taxon>Eukaryota</taxon>
        <taxon>Metazoa</taxon>
        <taxon>Ecdysozoa</taxon>
        <taxon>Arthropoda</taxon>
        <taxon>Chelicerata</taxon>
        <taxon>Arachnida</taxon>
        <taxon>Acari</taxon>
        <taxon>Parasitiformes</taxon>
        <taxon>Ixodida</taxon>
        <taxon>Ixodoidea</taxon>
        <taxon>Ixodidae</taxon>
        <taxon>Haemaphysalinae</taxon>
        <taxon>Haemaphysalis</taxon>
    </lineage>
</organism>
<dbReference type="GO" id="GO:0003676">
    <property type="term" value="F:nucleic acid binding"/>
    <property type="evidence" value="ECO:0007669"/>
    <property type="project" value="InterPro"/>
</dbReference>
<gene>
    <name evidence="1" type="ORF">HPB48_021073</name>
</gene>
<proteinExistence type="predicted"/>
<name>A0A9J6GQU5_HAELO</name>
<dbReference type="InterPro" id="IPR036397">
    <property type="entry name" value="RNaseH_sf"/>
</dbReference>
<reference evidence="1 2" key="1">
    <citation type="journal article" date="2020" name="Cell">
        <title>Large-Scale Comparative Analyses of Tick Genomes Elucidate Their Genetic Diversity and Vector Capacities.</title>
        <authorList>
            <consortium name="Tick Genome and Microbiome Consortium (TIGMIC)"/>
            <person name="Jia N."/>
            <person name="Wang J."/>
            <person name="Shi W."/>
            <person name="Du L."/>
            <person name="Sun Y."/>
            <person name="Zhan W."/>
            <person name="Jiang J.F."/>
            <person name="Wang Q."/>
            <person name="Zhang B."/>
            <person name="Ji P."/>
            <person name="Bell-Sakyi L."/>
            <person name="Cui X.M."/>
            <person name="Yuan T.T."/>
            <person name="Jiang B.G."/>
            <person name="Yang W.F."/>
            <person name="Lam T.T."/>
            <person name="Chang Q.C."/>
            <person name="Ding S.J."/>
            <person name="Wang X.J."/>
            <person name="Zhu J.G."/>
            <person name="Ruan X.D."/>
            <person name="Zhao L."/>
            <person name="Wei J.T."/>
            <person name="Ye R.Z."/>
            <person name="Que T.C."/>
            <person name="Du C.H."/>
            <person name="Zhou Y.H."/>
            <person name="Cheng J.X."/>
            <person name="Dai P.F."/>
            <person name="Guo W.B."/>
            <person name="Han X.H."/>
            <person name="Huang E.J."/>
            <person name="Li L.F."/>
            <person name="Wei W."/>
            <person name="Gao Y.C."/>
            <person name="Liu J.Z."/>
            <person name="Shao H.Z."/>
            <person name="Wang X."/>
            <person name="Wang C.C."/>
            <person name="Yang T.C."/>
            <person name="Huo Q.B."/>
            <person name="Li W."/>
            <person name="Chen H.Y."/>
            <person name="Chen S.E."/>
            <person name="Zhou L.G."/>
            <person name="Ni X.B."/>
            <person name="Tian J.H."/>
            <person name="Sheng Y."/>
            <person name="Liu T."/>
            <person name="Pan Y.S."/>
            <person name="Xia L.Y."/>
            <person name="Li J."/>
            <person name="Zhao F."/>
            <person name="Cao W.C."/>
        </authorList>
    </citation>
    <scope>NUCLEOTIDE SEQUENCE [LARGE SCALE GENOMIC DNA]</scope>
    <source>
        <strain evidence="1">HaeL-2018</strain>
    </source>
</reference>
<evidence type="ECO:0000313" key="1">
    <source>
        <dbReference type="EMBL" id="KAH9377821.1"/>
    </source>
</evidence>
<dbReference type="Proteomes" id="UP000821853">
    <property type="component" value="Unassembled WGS sequence"/>
</dbReference>
<dbReference type="EMBL" id="JABSTR010000008">
    <property type="protein sequence ID" value="KAH9377821.1"/>
    <property type="molecule type" value="Genomic_DNA"/>
</dbReference>
<dbReference type="AlphaFoldDB" id="A0A9J6GQU5"/>
<dbReference type="VEuPathDB" id="VectorBase:HLOH_056473"/>
<protein>
    <submittedName>
        <fullName evidence="1">Uncharacterized protein</fullName>
    </submittedName>
</protein>
<comment type="caution">
    <text evidence="1">The sequence shown here is derived from an EMBL/GenBank/DDBJ whole genome shotgun (WGS) entry which is preliminary data.</text>
</comment>
<keyword evidence="2" id="KW-1185">Reference proteome</keyword>